<evidence type="ECO:0000313" key="2">
    <source>
        <dbReference type="EMBL" id="MDA3730819.1"/>
    </source>
</evidence>
<dbReference type="RefSeq" id="WP_271011324.1">
    <property type="nucleotide sequence ID" value="NZ_JAQIFT010000016.1"/>
</dbReference>
<dbReference type="Proteomes" id="UP001169242">
    <property type="component" value="Unassembled WGS sequence"/>
</dbReference>
<dbReference type="AlphaFoldDB" id="A0AA42IZY3"/>
<keyword evidence="1" id="KW-1133">Transmembrane helix</keyword>
<sequence>MNTQKLTYAGMLSAVIVAMTLFVMMTGLGYTIFIDLGLPVLIGLVYLKCGFKYTSLCGMISVLIIFFGMGDLPTAIWMIQGIMIGLICSVALSKDSTIMDDLLWCSVGGAFIVIFIDVYCENILGMSLITELWRTLEPFPVPDVVKEIAVSIGLASLPVGTSIIAYIGTLFVGHKLRILYGTTKEKFKVIKGFRTYAGYLCCSKGTTYRWIIYLLGIQALQFVTLPLYLKTVLGAIQWIALYFILRDAQSLVSKFIYTKTQSISITKGIGLGIFLMLFSWFKITTIALTSVGCIVDLIYHVRDRQIQMLKQKVA</sequence>
<feature type="transmembrane region" description="Helical" evidence="1">
    <location>
        <begin position="104"/>
        <end position="128"/>
    </location>
</feature>
<protein>
    <recommendedName>
        <fullName evidence="4">DUF2232 domain-containing protein</fullName>
    </recommendedName>
</protein>
<feature type="transmembrane region" description="Helical" evidence="1">
    <location>
        <begin position="227"/>
        <end position="245"/>
    </location>
</feature>
<comment type="caution">
    <text evidence="2">The sequence shown here is derived from an EMBL/GenBank/DDBJ whole genome shotgun (WGS) entry which is preliminary data.</text>
</comment>
<feature type="transmembrane region" description="Helical" evidence="1">
    <location>
        <begin position="193"/>
        <end position="215"/>
    </location>
</feature>
<keyword evidence="1" id="KW-0472">Membrane</keyword>
<dbReference type="EMBL" id="JAQIFT010000016">
    <property type="protein sequence ID" value="MDA3730819.1"/>
    <property type="molecule type" value="Genomic_DNA"/>
</dbReference>
<feature type="transmembrane region" description="Helical" evidence="1">
    <location>
        <begin position="148"/>
        <end position="172"/>
    </location>
</feature>
<feature type="transmembrane region" description="Helical" evidence="1">
    <location>
        <begin position="257"/>
        <end position="277"/>
    </location>
</feature>
<proteinExistence type="predicted"/>
<feature type="transmembrane region" description="Helical" evidence="1">
    <location>
        <begin position="50"/>
        <end position="69"/>
    </location>
</feature>
<evidence type="ECO:0008006" key="4">
    <source>
        <dbReference type="Google" id="ProtNLM"/>
    </source>
</evidence>
<keyword evidence="3" id="KW-1185">Reference proteome</keyword>
<evidence type="ECO:0000256" key="1">
    <source>
        <dbReference type="SAM" id="Phobius"/>
    </source>
</evidence>
<feature type="transmembrane region" description="Helical" evidence="1">
    <location>
        <begin position="75"/>
        <end position="92"/>
    </location>
</feature>
<evidence type="ECO:0000313" key="3">
    <source>
        <dbReference type="Proteomes" id="UP001169242"/>
    </source>
</evidence>
<accession>A0AA42IZY3</accession>
<organism evidence="2 3">
    <name type="scientific">Holtiella tumoricola</name>
    <dbReference type="NCBI Taxonomy" id="3018743"/>
    <lineage>
        <taxon>Bacteria</taxon>
        <taxon>Bacillati</taxon>
        <taxon>Bacillota</taxon>
        <taxon>Clostridia</taxon>
        <taxon>Lachnospirales</taxon>
        <taxon>Cellulosilyticaceae</taxon>
        <taxon>Holtiella</taxon>
    </lineage>
</organism>
<keyword evidence="1" id="KW-0812">Transmembrane</keyword>
<feature type="transmembrane region" description="Helical" evidence="1">
    <location>
        <begin position="12"/>
        <end position="38"/>
    </location>
</feature>
<name>A0AA42IZY3_9FIRM</name>
<gene>
    <name evidence="2" type="ORF">PBV87_04815</name>
</gene>
<reference evidence="2" key="1">
    <citation type="journal article" date="2023" name="Int. J. Syst. Evol. Microbiol.">
        <title>&lt;i&gt;Holtiella tumoricola&lt;/i&gt; gen. nov. sp. nov., isolated from a human clinical sample.</title>
        <authorList>
            <person name="Allen-Vercoe E."/>
            <person name="Daigneault M.C."/>
            <person name="Vancuren S.J."/>
            <person name="Cochrane K."/>
            <person name="O'Neal L.L."/>
            <person name="Sankaranarayanan K."/>
            <person name="Lawson P.A."/>
        </authorList>
    </citation>
    <scope>NUCLEOTIDE SEQUENCE</scope>
    <source>
        <strain evidence="2">CC70A</strain>
    </source>
</reference>